<dbReference type="STRING" id="1129794.C427_2955"/>
<dbReference type="Gene3D" id="3.40.50.1820">
    <property type="entry name" value="alpha/beta hydrolase"/>
    <property type="match status" value="1"/>
</dbReference>
<gene>
    <name evidence="1" type="ORF">C427_2955</name>
</gene>
<dbReference type="OrthoDB" id="5477453at2"/>
<dbReference type="HOGENOM" id="CLU_478049_0_0_6"/>
<evidence type="ECO:0008006" key="3">
    <source>
        <dbReference type="Google" id="ProtNLM"/>
    </source>
</evidence>
<reference evidence="1 2" key="1">
    <citation type="journal article" date="2013" name="Genome Announc.">
        <title>Complete Genome Sequence of Glaciecola psychrophila Strain 170T.</title>
        <authorList>
            <person name="Yin J."/>
            <person name="Chen J."/>
            <person name="Liu G."/>
            <person name="Yu Y."/>
            <person name="Song L."/>
            <person name="Wang X."/>
            <person name="Qu X."/>
        </authorList>
    </citation>
    <scope>NUCLEOTIDE SEQUENCE [LARGE SCALE GENOMIC DNA]</scope>
    <source>
        <strain evidence="1 2">170</strain>
    </source>
</reference>
<dbReference type="EMBL" id="CP003837">
    <property type="protein sequence ID" value="AGH45064.1"/>
    <property type="molecule type" value="Genomic_DNA"/>
</dbReference>
<evidence type="ECO:0000313" key="1">
    <source>
        <dbReference type="EMBL" id="AGH45064.1"/>
    </source>
</evidence>
<dbReference type="Proteomes" id="UP000011864">
    <property type="component" value="Chromosome"/>
</dbReference>
<accession>M4RS84</accession>
<keyword evidence="2" id="KW-1185">Reference proteome</keyword>
<dbReference type="RefSeq" id="WP_015430900.1">
    <property type="nucleotide sequence ID" value="NC_020514.1"/>
</dbReference>
<dbReference type="PATRIC" id="fig|1129794.4.peg.2939"/>
<sequence>MASQYLPTITTELTTGPDTVFENISASLLSDDLLEQLNAVGLNTCDGFIAAVSDPASPANATATASFSQVGPLCASTIVEGEVKLPYYSSTTNPANDWWRAACTSGATLQSLGTEIVTGLIQAGQVGANNALCQLASGGTLFDLNLTSLGMTDPRNITKFNPIPALRGRQTDDVNTLYNESGTENVRVYFTVPDESVISMISAASGDVVPAQTKPAGGWPVVVFQHGLGETKKNALFIASALAMAGYASVAIDHPLHGDRIITIGEDVFDSVGYTSLILLNTRDNDRQSIADIMAFRLVLNAINDSTGLVDLNTSKVHFMGQSLGAIYGTGAVALANKSLSGDLATFDNMYTFQTATINVPTGGTSAGLLDSAFFGPIIKGQILVASSPEFVEFLTALALQNGIPAAAAIGPAYLDFEQVITAEQAAEINAGFTLVAFAAQTVTDAADPISCGAKLSSTTPTLVQLVVGGGNNDDGSTALTDQVNPVTTSLPLVGGQPLADIMGLPKVSTAGQGSGVVRFISGAHSSFLSPSISAATTTEMQSQAVTFIVTGGENIVVADTSVVENQTNM</sequence>
<name>M4RS84_9ALTE</name>
<dbReference type="KEGG" id="gps:C427_2955"/>
<dbReference type="SUPFAM" id="SSF53474">
    <property type="entry name" value="alpha/beta-Hydrolases"/>
    <property type="match status" value="1"/>
</dbReference>
<evidence type="ECO:0000313" key="2">
    <source>
        <dbReference type="Proteomes" id="UP000011864"/>
    </source>
</evidence>
<proteinExistence type="predicted"/>
<protein>
    <recommendedName>
        <fullName evidence="3">Bacterial virulence factor lipase N-terminal domain-containing protein</fullName>
    </recommendedName>
</protein>
<dbReference type="NCBIfam" id="TIGR03502">
    <property type="entry name" value="lipase_Pla1_cef"/>
    <property type="match status" value="1"/>
</dbReference>
<dbReference type="eggNOG" id="COG1073">
    <property type="taxonomic scope" value="Bacteria"/>
</dbReference>
<organism evidence="1 2">
    <name type="scientific">Paraglaciecola psychrophila 170</name>
    <dbReference type="NCBI Taxonomy" id="1129794"/>
    <lineage>
        <taxon>Bacteria</taxon>
        <taxon>Pseudomonadati</taxon>
        <taxon>Pseudomonadota</taxon>
        <taxon>Gammaproteobacteria</taxon>
        <taxon>Alteromonadales</taxon>
        <taxon>Alteromonadaceae</taxon>
        <taxon>Paraglaciecola</taxon>
    </lineage>
</organism>
<dbReference type="InterPro" id="IPR020009">
    <property type="entry name" value="VolA/Pla-1/cef"/>
</dbReference>
<dbReference type="AlphaFoldDB" id="M4RS84"/>
<dbReference type="InterPro" id="IPR029058">
    <property type="entry name" value="AB_hydrolase_fold"/>
</dbReference>